<dbReference type="NCBIfam" id="TIGR01128">
    <property type="entry name" value="holA"/>
    <property type="match status" value="1"/>
</dbReference>
<sequence>MKAEKIISDIKKGQTKPVYWLEGEEEFFIDQVMNYAEHSILSESEAGFNKTVFYGRDTDWATVVNACRRYPMFAERQVVLLKEAQAMRDVEKLEGYIEKPLTSTLLFVAYKGKKVDGRTKLAKTLKDKSVLLTTKKLYDNELPAWTEELVRSKGFSMTPKALHLLIDHIGNDLSRIGNEIDKMTLNLAGRTNITEDDIEQFVGISKEYNVFELQDALARRDFYKAMRIATYFEQNPKAAPLPYVLPLLYGFFGKLQVVHSAPPGQEKALAAAIGITEWKLKEYTQAARQYNAQSVEKNILLLNQYNLKSIGVDNAGADDGELLKELIVKMMVEA</sequence>
<comment type="catalytic activity">
    <reaction evidence="8">
        <text>DNA(n) + a 2'-deoxyribonucleoside 5'-triphosphate = DNA(n+1) + diphosphate</text>
        <dbReference type="Rhea" id="RHEA:22508"/>
        <dbReference type="Rhea" id="RHEA-COMP:17339"/>
        <dbReference type="Rhea" id="RHEA-COMP:17340"/>
        <dbReference type="ChEBI" id="CHEBI:33019"/>
        <dbReference type="ChEBI" id="CHEBI:61560"/>
        <dbReference type="ChEBI" id="CHEBI:173112"/>
        <dbReference type="EC" id="2.7.7.7"/>
    </reaction>
</comment>
<dbReference type="PANTHER" id="PTHR34388">
    <property type="entry name" value="DNA POLYMERASE III SUBUNIT DELTA"/>
    <property type="match status" value="1"/>
</dbReference>
<dbReference type="Gene3D" id="3.40.50.300">
    <property type="entry name" value="P-loop containing nucleotide triphosphate hydrolases"/>
    <property type="match status" value="1"/>
</dbReference>
<evidence type="ECO:0000313" key="11">
    <source>
        <dbReference type="Proteomes" id="UP000295164"/>
    </source>
</evidence>
<dbReference type="Proteomes" id="UP000295164">
    <property type="component" value="Unassembled WGS sequence"/>
</dbReference>
<dbReference type="InterPro" id="IPR008921">
    <property type="entry name" value="DNA_pol3_clamp-load_cplx_C"/>
</dbReference>
<name>A0A4R4E387_9BACT</name>
<dbReference type="SUPFAM" id="SSF48019">
    <property type="entry name" value="post-AAA+ oligomerization domain-like"/>
    <property type="match status" value="1"/>
</dbReference>
<dbReference type="InterPro" id="IPR027417">
    <property type="entry name" value="P-loop_NTPase"/>
</dbReference>
<evidence type="ECO:0000256" key="4">
    <source>
        <dbReference type="ARBA" id="ARBA00022695"/>
    </source>
</evidence>
<dbReference type="GO" id="GO:0006261">
    <property type="term" value="P:DNA-templated DNA replication"/>
    <property type="evidence" value="ECO:0007669"/>
    <property type="project" value="TreeGrafter"/>
</dbReference>
<protein>
    <recommendedName>
        <fullName evidence="2">DNA polymerase III subunit delta</fullName>
        <ecNumber evidence="1">2.7.7.7</ecNumber>
    </recommendedName>
</protein>
<evidence type="ECO:0000256" key="2">
    <source>
        <dbReference type="ARBA" id="ARBA00017703"/>
    </source>
</evidence>
<proteinExistence type="inferred from homology"/>
<dbReference type="EMBL" id="SKFH01000004">
    <property type="protein sequence ID" value="TCZ73869.1"/>
    <property type="molecule type" value="Genomic_DNA"/>
</dbReference>
<comment type="caution">
    <text evidence="10">The sequence shown here is derived from an EMBL/GenBank/DDBJ whole genome shotgun (WGS) entry which is preliminary data.</text>
</comment>
<dbReference type="SUPFAM" id="SSF52540">
    <property type="entry name" value="P-loop containing nucleoside triphosphate hydrolases"/>
    <property type="match status" value="1"/>
</dbReference>
<dbReference type="OrthoDB" id="1172326at2"/>
<keyword evidence="5" id="KW-0235">DNA replication</keyword>
<feature type="domain" description="DNA polymerase III delta N-terminal" evidence="9">
    <location>
        <begin position="19"/>
        <end position="133"/>
    </location>
</feature>
<dbReference type="InterPro" id="IPR005790">
    <property type="entry name" value="DNA_polIII_delta"/>
</dbReference>
<keyword evidence="11" id="KW-1185">Reference proteome</keyword>
<gene>
    <name evidence="10" type="primary">holA</name>
    <name evidence="10" type="ORF">E0486_04085</name>
</gene>
<dbReference type="RefSeq" id="WP_131850869.1">
    <property type="nucleotide sequence ID" value="NZ_SKFH01000004.1"/>
</dbReference>
<dbReference type="GO" id="GO:0003677">
    <property type="term" value="F:DNA binding"/>
    <property type="evidence" value="ECO:0007669"/>
    <property type="project" value="InterPro"/>
</dbReference>
<evidence type="ECO:0000256" key="8">
    <source>
        <dbReference type="ARBA" id="ARBA00049244"/>
    </source>
</evidence>
<evidence type="ECO:0000313" key="10">
    <source>
        <dbReference type="EMBL" id="TCZ73869.1"/>
    </source>
</evidence>
<keyword evidence="6" id="KW-0239">DNA-directed DNA polymerase</keyword>
<organism evidence="10 11">
    <name type="scientific">Flaviaesturariibacter aridisoli</name>
    <dbReference type="NCBI Taxonomy" id="2545761"/>
    <lineage>
        <taxon>Bacteria</taxon>
        <taxon>Pseudomonadati</taxon>
        <taxon>Bacteroidota</taxon>
        <taxon>Chitinophagia</taxon>
        <taxon>Chitinophagales</taxon>
        <taxon>Chitinophagaceae</taxon>
        <taxon>Flaviaestuariibacter</taxon>
    </lineage>
</organism>
<evidence type="ECO:0000256" key="6">
    <source>
        <dbReference type="ARBA" id="ARBA00022932"/>
    </source>
</evidence>
<comment type="similarity">
    <text evidence="7">Belongs to the DNA polymerase HolA subunit family.</text>
</comment>
<keyword evidence="3 10" id="KW-0808">Transferase</keyword>
<evidence type="ECO:0000259" key="9">
    <source>
        <dbReference type="Pfam" id="PF06144"/>
    </source>
</evidence>
<dbReference type="GO" id="GO:0003887">
    <property type="term" value="F:DNA-directed DNA polymerase activity"/>
    <property type="evidence" value="ECO:0007669"/>
    <property type="project" value="UniProtKB-KW"/>
</dbReference>
<evidence type="ECO:0000256" key="1">
    <source>
        <dbReference type="ARBA" id="ARBA00012417"/>
    </source>
</evidence>
<evidence type="ECO:0000256" key="3">
    <source>
        <dbReference type="ARBA" id="ARBA00022679"/>
    </source>
</evidence>
<dbReference type="Gene3D" id="1.20.272.10">
    <property type="match status" value="1"/>
</dbReference>
<reference evidence="10 11" key="1">
    <citation type="submission" date="2019-03" db="EMBL/GenBank/DDBJ databases">
        <authorList>
            <person name="Kim M.K.M."/>
        </authorList>
    </citation>
    <scope>NUCLEOTIDE SEQUENCE [LARGE SCALE GENOMIC DNA]</scope>
    <source>
        <strain evidence="10 11">17J68-15</strain>
    </source>
</reference>
<evidence type="ECO:0000256" key="7">
    <source>
        <dbReference type="ARBA" id="ARBA00034754"/>
    </source>
</evidence>
<dbReference type="GO" id="GO:0009360">
    <property type="term" value="C:DNA polymerase III complex"/>
    <property type="evidence" value="ECO:0007669"/>
    <property type="project" value="InterPro"/>
</dbReference>
<dbReference type="AlphaFoldDB" id="A0A4R4E387"/>
<dbReference type="PANTHER" id="PTHR34388:SF1">
    <property type="entry name" value="DNA POLYMERASE III SUBUNIT DELTA"/>
    <property type="match status" value="1"/>
</dbReference>
<keyword evidence="4 10" id="KW-0548">Nucleotidyltransferase</keyword>
<dbReference type="Pfam" id="PF06144">
    <property type="entry name" value="DNA_pol3_delta"/>
    <property type="match status" value="1"/>
</dbReference>
<dbReference type="InterPro" id="IPR010372">
    <property type="entry name" value="DNA_pol3_delta_N"/>
</dbReference>
<dbReference type="Gene3D" id="1.10.8.60">
    <property type="match status" value="1"/>
</dbReference>
<accession>A0A4R4E387</accession>
<dbReference type="EC" id="2.7.7.7" evidence="1"/>
<evidence type="ECO:0000256" key="5">
    <source>
        <dbReference type="ARBA" id="ARBA00022705"/>
    </source>
</evidence>